<protein>
    <submittedName>
        <fullName evidence="1">Uncharacterized protein</fullName>
    </submittedName>
</protein>
<reference evidence="1 2" key="1">
    <citation type="journal article" date="2019" name="Int. J. Syst. Evol. Microbiol.">
        <title>Capsulimonas corticalis gen. nov., sp. nov., an aerobic capsulated bacterium, of a novel bacterial order, Capsulimonadales ord. nov., of the class Armatimonadia of the phylum Armatimonadetes.</title>
        <authorList>
            <person name="Li J."/>
            <person name="Kudo C."/>
            <person name="Tonouchi A."/>
        </authorList>
    </citation>
    <scope>NUCLEOTIDE SEQUENCE [LARGE SCALE GENOMIC DNA]</scope>
    <source>
        <strain evidence="1 2">AX-7</strain>
    </source>
</reference>
<dbReference type="AlphaFoldDB" id="A0A402CWG6"/>
<dbReference type="KEGG" id="ccot:CCAX7_61680"/>
<dbReference type="InterPro" id="IPR030890">
    <property type="entry name" value="LP_HExxH_w_TonB"/>
</dbReference>
<keyword evidence="2" id="KW-1185">Reference proteome</keyword>
<sequence>MSGATAVLNTFFDQYGISISTTQDTLPATVKLDAIWQRLSPTSPNDLSDTKAFGSWLIDEWSKYPKAWIKASDIQAVILGRALTATSNNAEEGVAEPNGIILYNLELFERSNNPEDYYRGLIHHEFDHEIEFGIRLSPDRPDGDWSAFNPTGFAYGKTSDVSAHPRQSFVTPYAETTIGEDKAEAYSYMFVNSRSKQLSQWVQADPGLAGKVTYYKAFIKNQVPIMDDAYFAAINP</sequence>
<accession>A0A402CWG6</accession>
<dbReference type="RefSeq" id="WP_165864227.1">
    <property type="nucleotide sequence ID" value="NZ_AP025739.1"/>
</dbReference>
<dbReference type="Gene3D" id="3.40.390.70">
    <property type="match status" value="1"/>
</dbReference>
<organism evidence="1 2">
    <name type="scientific">Capsulimonas corticalis</name>
    <dbReference type="NCBI Taxonomy" id="2219043"/>
    <lineage>
        <taxon>Bacteria</taxon>
        <taxon>Bacillati</taxon>
        <taxon>Armatimonadota</taxon>
        <taxon>Armatimonadia</taxon>
        <taxon>Capsulimonadales</taxon>
        <taxon>Capsulimonadaceae</taxon>
        <taxon>Capsulimonas</taxon>
    </lineage>
</organism>
<name>A0A402CWG6_9BACT</name>
<evidence type="ECO:0000313" key="1">
    <source>
        <dbReference type="EMBL" id="BDI34117.1"/>
    </source>
</evidence>
<proteinExistence type="predicted"/>
<dbReference type="EMBL" id="AP025739">
    <property type="protein sequence ID" value="BDI34117.1"/>
    <property type="molecule type" value="Genomic_DNA"/>
</dbReference>
<gene>
    <name evidence="1" type="ORF">CCAX7_61680</name>
</gene>
<evidence type="ECO:0000313" key="2">
    <source>
        <dbReference type="Proteomes" id="UP000287394"/>
    </source>
</evidence>
<dbReference type="Pfam" id="PF15890">
    <property type="entry name" value="Peptidase_Mx1"/>
    <property type="match status" value="1"/>
</dbReference>
<dbReference type="Proteomes" id="UP000287394">
    <property type="component" value="Chromosome"/>
</dbReference>